<evidence type="ECO:0000313" key="2">
    <source>
        <dbReference type="Proteomes" id="UP000092177"/>
    </source>
</evidence>
<dbReference type="GeneID" id="28873485"/>
<evidence type="ECO:0008006" key="3">
    <source>
        <dbReference type="Google" id="ProtNLM"/>
    </source>
</evidence>
<gene>
    <name evidence="1" type="ORF">CH63R_14404</name>
</gene>
<protein>
    <recommendedName>
        <fullName evidence="3">F-box domain-containing protein</fullName>
    </recommendedName>
</protein>
<evidence type="ECO:0000313" key="1">
    <source>
        <dbReference type="EMBL" id="OBR02103.1"/>
    </source>
</evidence>
<accession>A0A1B7XQR9</accession>
<proteinExistence type="predicted"/>
<name>A0A1B7XQR9_COLHI</name>
<comment type="caution">
    <text evidence="1">The sequence shown here is derived from an EMBL/GenBank/DDBJ whole genome shotgun (WGS) entry which is preliminary data.</text>
</comment>
<dbReference type="RefSeq" id="XP_018150621.1">
    <property type="nucleotide sequence ID" value="XM_018309378.1"/>
</dbReference>
<dbReference type="AlphaFoldDB" id="A0A1B7XQR9"/>
<keyword evidence="2" id="KW-1185">Reference proteome</keyword>
<organism evidence="1 2">
    <name type="scientific">Colletotrichum higginsianum (strain IMI 349063)</name>
    <name type="common">Crucifer anthracnose fungus</name>
    <dbReference type="NCBI Taxonomy" id="759273"/>
    <lineage>
        <taxon>Eukaryota</taxon>
        <taxon>Fungi</taxon>
        <taxon>Dikarya</taxon>
        <taxon>Ascomycota</taxon>
        <taxon>Pezizomycotina</taxon>
        <taxon>Sordariomycetes</taxon>
        <taxon>Hypocreomycetidae</taxon>
        <taxon>Glomerellales</taxon>
        <taxon>Glomerellaceae</taxon>
        <taxon>Colletotrichum</taxon>
        <taxon>Colletotrichum destructivum species complex</taxon>
    </lineage>
</organism>
<reference evidence="2" key="1">
    <citation type="journal article" date="2017" name="BMC Genomics">
        <title>Gapless genome assembly of Colletotrichum higginsianum reveals chromosome structure and association of transposable elements with secondary metabolite gene clusters.</title>
        <authorList>
            <person name="Dallery J.-F."/>
            <person name="Lapalu N."/>
            <person name="Zampounis A."/>
            <person name="Pigne S."/>
            <person name="Luyten I."/>
            <person name="Amselem J."/>
            <person name="Wittenberg A.H.J."/>
            <person name="Zhou S."/>
            <person name="de Queiroz M.V."/>
            <person name="Robin G.P."/>
            <person name="Auger A."/>
            <person name="Hainaut M."/>
            <person name="Henrissat B."/>
            <person name="Kim K.-T."/>
            <person name="Lee Y.-H."/>
            <person name="Lespinet O."/>
            <person name="Schwartz D.C."/>
            <person name="Thon M.R."/>
            <person name="O'Connell R.J."/>
        </authorList>
    </citation>
    <scope>NUCLEOTIDE SEQUENCE [LARGE SCALE GENOMIC DNA]</scope>
    <source>
        <strain evidence="2">IMI 349063</strain>
    </source>
</reference>
<dbReference type="VEuPathDB" id="FungiDB:CH63R_14404"/>
<sequence length="350" mass="40559">MAVQLSPIGKMPLEIIHLIVFFLGQSTPDRKSTPYLKNLRLTWKPFKKPAEEILFHSVHLSLLMFHLEAFWIISKTPHLAIHVREIVWLENRRYQSDPVEEWLKTRQPPIPKNQITRVLDLFWEDDDIIDDYEEGSAIPAPDLITLGLKQLPRVATFVSYDMADWRLEPPKASDEYIFVVEAPYATEIPSEGFVRYLQPAMGHPESTVTSLVWKETLKPLEHPFSQAAFAGLTSIDIRFYELPQWKNMVDCLHAASNLEKLFLTSVHGHGRHIFQRICLKRWNCLTVVRFEGIGVSDDGLFDFVERHYTLNHLVVVRCSLGVKTKRRIQEMQRGIKTEFDADDGENQVQS</sequence>
<dbReference type="KEGG" id="chig:CH63R_14404"/>
<dbReference type="EMBL" id="LTAN01000011">
    <property type="protein sequence ID" value="OBR02103.1"/>
    <property type="molecule type" value="Genomic_DNA"/>
</dbReference>
<dbReference type="Proteomes" id="UP000092177">
    <property type="component" value="Chromosome 11"/>
</dbReference>